<protein>
    <recommendedName>
        <fullName evidence="5">Polyprenal reductase</fullName>
        <ecNumber evidence="5">1.3.1.94</ecNumber>
    </recommendedName>
</protein>
<dbReference type="GO" id="GO:0006488">
    <property type="term" value="P:dolichol-linked oligosaccharide biosynthetic process"/>
    <property type="evidence" value="ECO:0007669"/>
    <property type="project" value="UniProtKB-UniRule"/>
</dbReference>
<dbReference type="Pfam" id="PF02544">
    <property type="entry name" value="Steroid_dh"/>
    <property type="match status" value="1"/>
</dbReference>
<comment type="subcellular location">
    <subcellularLocation>
        <location evidence="1">Endomembrane system</location>
        <topology evidence="1">Multi-pass membrane protein</topology>
    </subcellularLocation>
    <subcellularLocation>
        <location evidence="5">Endoplasmic reticulum membrane</location>
    </subcellularLocation>
</comment>
<feature type="transmembrane region" description="Helical" evidence="5">
    <location>
        <begin position="173"/>
        <end position="193"/>
    </location>
</feature>
<dbReference type="GO" id="GO:0102389">
    <property type="term" value="F:polyprenol reductase activity"/>
    <property type="evidence" value="ECO:0007669"/>
    <property type="project" value="UniProtKB-UniRule"/>
</dbReference>
<evidence type="ECO:0000256" key="5">
    <source>
        <dbReference type="RuleBase" id="RU367081"/>
    </source>
</evidence>
<feature type="transmembrane region" description="Helical" evidence="5">
    <location>
        <begin position="250"/>
        <end position="273"/>
    </location>
</feature>
<dbReference type="GO" id="GO:0005789">
    <property type="term" value="C:endoplasmic reticulum membrane"/>
    <property type="evidence" value="ECO:0007669"/>
    <property type="project" value="UniProtKB-SubCell"/>
</dbReference>
<keyword evidence="2 5" id="KW-0812">Transmembrane</keyword>
<comment type="pathway">
    <text evidence="5">Protein modification; protein glycosylation.</text>
</comment>
<evidence type="ECO:0000256" key="1">
    <source>
        <dbReference type="ARBA" id="ARBA00004127"/>
    </source>
</evidence>
<dbReference type="InterPro" id="IPR001104">
    <property type="entry name" value="3-oxo-5_a-steroid_4-DH_C"/>
</dbReference>
<dbReference type="PROSITE" id="PS50244">
    <property type="entry name" value="S5A_REDUCTASE"/>
    <property type="match status" value="1"/>
</dbReference>
<evidence type="ECO:0000259" key="6">
    <source>
        <dbReference type="Pfam" id="PF02544"/>
    </source>
</evidence>
<organism evidence="7 8">
    <name type="scientific">Cephalotrichum gorgonifer</name>
    <dbReference type="NCBI Taxonomy" id="2041049"/>
    <lineage>
        <taxon>Eukaryota</taxon>
        <taxon>Fungi</taxon>
        <taxon>Dikarya</taxon>
        <taxon>Ascomycota</taxon>
        <taxon>Pezizomycotina</taxon>
        <taxon>Sordariomycetes</taxon>
        <taxon>Hypocreomycetidae</taxon>
        <taxon>Microascales</taxon>
        <taxon>Microascaceae</taxon>
        <taxon>Cephalotrichum</taxon>
    </lineage>
</organism>
<evidence type="ECO:0000256" key="4">
    <source>
        <dbReference type="ARBA" id="ARBA00023136"/>
    </source>
</evidence>
<dbReference type="InterPro" id="IPR039698">
    <property type="entry name" value="Dfg10/SRD5A3"/>
</dbReference>
<sequence>MPPYIPPLLLPLSLPPSTYCQSYFILLASGCLALQLLPALQDVLLNYGPRNSSPAAKPAPREPETADNTRDALLRPLVVLLRRTGLLTRVPHAWFSHFYLALLVFQIFWAAQYLTGGRVLSAIAGMEMESGKGEGGGMSLGQVVLAWGMLTAQAARRLYECWFVMRPSASQMLGLHWVLSVLVYLAMSVSVWIEGSAAILGVTSAEEGNTISPLRTAVAAGIFIVASAQQHRAHKHLASLRKYTLPYDGLFRYIVCAHYTCECLIYVALAGAAAPRGHLLNRTLLSGLFFVAANLGATAKNTKVWYVEKFGAERVQRWRMIPFLF</sequence>
<keyword evidence="3 5" id="KW-1133">Transmembrane helix</keyword>
<accession>A0AAE8MXE3</accession>
<feature type="transmembrane region" description="Helical" evidence="5">
    <location>
        <begin position="135"/>
        <end position="152"/>
    </location>
</feature>
<dbReference type="PANTHER" id="PTHR14624">
    <property type="entry name" value="DFG10 PROTEIN"/>
    <property type="match status" value="1"/>
</dbReference>
<evidence type="ECO:0000313" key="8">
    <source>
        <dbReference type="Proteomes" id="UP001187682"/>
    </source>
</evidence>
<feature type="transmembrane region" description="Helical" evidence="5">
    <location>
        <begin position="93"/>
        <end position="115"/>
    </location>
</feature>
<dbReference type="PANTHER" id="PTHR14624:SF0">
    <property type="entry name" value="POLYPRENOL REDUCTASE"/>
    <property type="match status" value="1"/>
</dbReference>
<comment type="function">
    <text evidence="5">Plays a key role in early steps of protein N-linked glycosylation by being involved in the conversion of polyprenol into dolichol. Acts as a polyprenal reductase that mediates the reduction of polyprenal into dolichal in a NADP-dependent mechanism. Dolichols are required for the synthesis of dolichol-linked monosaccharides and the oligosaccharide precursor used for N-glycosylation.</text>
</comment>
<dbReference type="AlphaFoldDB" id="A0AAE8MXE3"/>
<comment type="catalytic activity">
    <reaction evidence="5">
        <text>a di-trans,poly-cis-dolichal + NADP(+) = a di-trans,poly-cis-polyprenal + NADPH + H(+)</text>
        <dbReference type="Rhea" id="RHEA:80727"/>
        <dbReference type="Rhea" id="RHEA-COMP:19536"/>
        <dbReference type="Rhea" id="RHEA-COMP:19537"/>
        <dbReference type="ChEBI" id="CHEBI:15378"/>
        <dbReference type="ChEBI" id="CHEBI:57783"/>
        <dbReference type="ChEBI" id="CHEBI:58349"/>
        <dbReference type="ChEBI" id="CHEBI:231623"/>
        <dbReference type="ChEBI" id="CHEBI:231637"/>
        <dbReference type="EC" id="1.3.1.94"/>
    </reaction>
    <physiologicalReaction direction="right-to-left" evidence="5">
        <dbReference type="Rhea" id="RHEA:80729"/>
    </physiologicalReaction>
</comment>
<evidence type="ECO:0000256" key="3">
    <source>
        <dbReference type="ARBA" id="ARBA00022989"/>
    </source>
</evidence>
<name>A0AAE8MXE3_9PEZI</name>
<keyword evidence="5" id="KW-0256">Endoplasmic reticulum</keyword>
<evidence type="ECO:0000313" key="7">
    <source>
        <dbReference type="EMBL" id="SPO01118.1"/>
    </source>
</evidence>
<dbReference type="EMBL" id="ONZQ02000004">
    <property type="protein sequence ID" value="SPO01118.1"/>
    <property type="molecule type" value="Genomic_DNA"/>
</dbReference>
<feature type="domain" description="3-oxo-5-alpha-steroid 4-dehydrogenase C-terminal" evidence="6">
    <location>
        <begin position="207"/>
        <end position="325"/>
    </location>
</feature>
<dbReference type="GO" id="GO:0016095">
    <property type="term" value="P:polyprenol catabolic process"/>
    <property type="evidence" value="ECO:0007669"/>
    <property type="project" value="UniProtKB-UniRule"/>
</dbReference>
<feature type="transmembrane region" description="Helical" evidence="5">
    <location>
        <begin position="213"/>
        <end position="229"/>
    </location>
</feature>
<dbReference type="Proteomes" id="UP001187682">
    <property type="component" value="Unassembled WGS sequence"/>
</dbReference>
<reference evidence="7" key="1">
    <citation type="submission" date="2018-03" db="EMBL/GenBank/DDBJ databases">
        <authorList>
            <person name="Guldener U."/>
        </authorList>
    </citation>
    <scope>NUCLEOTIDE SEQUENCE</scope>
</reference>
<keyword evidence="5" id="KW-0560">Oxidoreductase</keyword>
<dbReference type="EC" id="1.3.1.94" evidence="5"/>
<dbReference type="GO" id="GO:0003865">
    <property type="term" value="F:3-oxo-5-alpha-steroid 4-dehydrogenase activity"/>
    <property type="evidence" value="ECO:0007669"/>
    <property type="project" value="TreeGrafter"/>
</dbReference>
<keyword evidence="8" id="KW-1185">Reference proteome</keyword>
<feature type="transmembrane region" description="Helical" evidence="5">
    <location>
        <begin position="20"/>
        <end position="40"/>
    </location>
</feature>
<comment type="caution">
    <text evidence="7">The sequence shown here is derived from an EMBL/GenBank/DDBJ whole genome shotgun (WGS) entry which is preliminary data.</text>
</comment>
<comment type="similarity">
    <text evidence="5">Belongs to the steroid 5-alpha reductase family. Polyprenal reductase subfamily.</text>
</comment>
<gene>
    <name evidence="7" type="ORF">DNG_03865</name>
</gene>
<proteinExistence type="inferred from homology"/>
<keyword evidence="5" id="KW-0521">NADP</keyword>
<dbReference type="GO" id="GO:0160198">
    <property type="term" value="F:polyprenal reductase activity"/>
    <property type="evidence" value="ECO:0007669"/>
    <property type="project" value="UniProtKB-EC"/>
</dbReference>
<evidence type="ECO:0000256" key="2">
    <source>
        <dbReference type="ARBA" id="ARBA00022692"/>
    </source>
</evidence>
<keyword evidence="4 5" id="KW-0472">Membrane</keyword>